<evidence type="ECO:0000256" key="1">
    <source>
        <dbReference type="SAM" id="MobiDB-lite"/>
    </source>
</evidence>
<evidence type="ECO:0000313" key="2">
    <source>
        <dbReference type="EMBL" id="CAB5016332.1"/>
    </source>
</evidence>
<sequence>MLVERLRRRVGVGVELCDRRESRVDFGLISVADEMHTRYGERTFGDGAGLVGAQHIDAREHLDGRQFLHEAALAGKAHDTHGKGNAGEQHQTFGHHAH</sequence>
<feature type="region of interest" description="Disordered" evidence="1">
    <location>
        <begin position="74"/>
        <end position="98"/>
    </location>
</feature>
<gene>
    <name evidence="2" type="ORF">UFOPK3931_03100</name>
</gene>
<organism evidence="2">
    <name type="scientific">freshwater metagenome</name>
    <dbReference type="NCBI Taxonomy" id="449393"/>
    <lineage>
        <taxon>unclassified sequences</taxon>
        <taxon>metagenomes</taxon>
        <taxon>ecological metagenomes</taxon>
    </lineage>
</organism>
<reference evidence="2" key="1">
    <citation type="submission" date="2020-05" db="EMBL/GenBank/DDBJ databases">
        <authorList>
            <person name="Chiriac C."/>
            <person name="Salcher M."/>
            <person name="Ghai R."/>
            <person name="Kavagutti S V."/>
        </authorList>
    </citation>
    <scope>NUCLEOTIDE SEQUENCE</scope>
</reference>
<protein>
    <submittedName>
        <fullName evidence="2">Unannotated protein</fullName>
    </submittedName>
</protein>
<dbReference type="EMBL" id="CAFBOL010000136">
    <property type="protein sequence ID" value="CAB5016332.1"/>
    <property type="molecule type" value="Genomic_DNA"/>
</dbReference>
<name>A0A6J7QPH8_9ZZZZ</name>
<accession>A0A6J7QPH8</accession>
<dbReference type="AlphaFoldDB" id="A0A6J7QPH8"/>
<proteinExistence type="predicted"/>